<dbReference type="eggNOG" id="KOG3497">
    <property type="taxonomic scope" value="Eukaryota"/>
</dbReference>
<evidence type="ECO:0000256" key="9">
    <source>
        <dbReference type="ARBA" id="ARBA00078853"/>
    </source>
</evidence>
<dbReference type="GO" id="GO:0006360">
    <property type="term" value="P:transcription by RNA polymerase I"/>
    <property type="evidence" value="ECO:0007669"/>
    <property type="project" value="TreeGrafter"/>
</dbReference>
<dbReference type="InParanoid" id="A0A1S3A396"/>
<gene>
    <name evidence="11" type="primary">LOC103118381</name>
</gene>
<organism evidence="10 11">
    <name type="scientific">Erinaceus europaeus</name>
    <name type="common">Western European hedgehog</name>
    <dbReference type="NCBI Taxonomy" id="9365"/>
    <lineage>
        <taxon>Eukaryota</taxon>
        <taxon>Metazoa</taxon>
        <taxon>Chordata</taxon>
        <taxon>Craniata</taxon>
        <taxon>Vertebrata</taxon>
        <taxon>Euteleostomi</taxon>
        <taxon>Mammalia</taxon>
        <taxon>Eutheria</taxon>
        <taxon>Laurasiatheria</taxon>
        <taxon>Eulipotyphla</taxon>
        <taxon>Erinaceidae</taxon>
        <taxon>Erinaceinae</taxon>
        <taxon>Erinaceus</taxon>
    </lineage>
</organism>
<dbReference type="GO" id="GO:0005666">
    <property type="term" value="C:RNA polymerase III complex"/>
    <property type="evidence" value="ECO:0007669"/>
    <property type="project" value="TreeGrafter"/>
</dbReference>
<dbReference type="PANTHER" id="PTHR23431">
    <property type="entry name" value="DNA-DIRECTED RNA POLYMERASES I, II, AND III SUBUNIT RPABC5 FAMILY MEMBER"/>
    <property type="match status" value="1"/>
</dbReference>
<dbReference type="Pfam" id="PF01194">
    <property type="entry name" value="RNA_pol_N"/>
    <property type="match status" value="1"/>
</dbReference>
<evidence type="ECO:0000256" key="6">
    <source>
        <dbReference type="ARBA" id="ARBA00023163"/>
    </source>
</evidence>
<dbReference type="GO" id="GO:0008270">
    <property type="term" value="F:zinc ion binding"/>
    <property type="evidence" value="ECO:0007669"/>
    <property type="project" value="TreeGrafter"/>
</dbReference>
<dbReference type="RefSeq" id="XP_007528661.1">
    <property type="nucleotide sequence ID" value="XM_007528599.1"/>
</dbReference>
<evidence type="ECO:0000313" key="11">
    <source>
        <dbReference type="RefSeq" id="XP_007528661.1"/>
    </source>
</evidence>
<sequence>MAASLYMQHPSIHLGLKRARHLPVRQCVLWPANPPARTRINRVRCFTFRKMVRNKWEAYLGLLPVEYREGDALDELGLRRYCCLRLLLAHVDLIEKLLNYMPLEK</sequence>
<dbReference type="GO" id="GO:0003899">
    <property type="term" value="F:DNA-directed RNA polymerase activity"/>
    <property type="evidence" value="ECO:0007669"/>
    <property type="project" value="InterPro"/>
</dbReference>
<keyword evidence="10" id="KW-1185">Reference proteome</keyword>
<protein>
    <recommendedName>
        <fullName evidence="2">DNA-directed RNA polymerases I, II, and III subunit RPABC5</fullName>
    </recommendedName>
    <alternativeName>
        <fullName evidence="9">DNA-directed RNA polymerase III subunit L</fullName>
    </alternativeName>
</protein>
<comment type="function">
    <text evidence="8">DNA-dependent RNA polymerase catalyzes the transcription of DNA into RNA using the four ribonucleoside triphosphates as substrates. Common component of RNA polymerases I, II and III which synthesize ribosomal RNA precursors, mRNA precursors and many functional non-coding RNAs, and a small RNAs, such as 5S rRNA and tRNAs, respectively.</text>
</comment>
<dbReference type="AlphaFoldDB" id="A0A1S3A396"/>
<dbReference type="InterPro" id="IPR023580">
    <property type="entry name" value="RNA_pol_su_RPB10"/>
</dbReference>
<evidence type="ECO:0000256" key="4">
    <source>
        <dbReference type="ARBA" id="ARBA00022723"/>
    </source>
</evidence>
<evidence type="ECO:0000313" key="10">
    <source>
        <dbReference type="Proteomes" id="UP001652624"/>
    </source>
</evidence>
<dbReference type="GO" id="GO:0005665">
    <property type="term" value="C:RNA polymerase II, core complex"/>
    <property type="evidence" value="ECO:0007669"/>
    <property type="project" value="UniProtKB-ARBA"/>
</dbReference>
<dbReference type="GO" id="GO:0005736">
    <property type="term" value="C:RNA polymerase I complex"/>
    <property type="evidence" value="ECO:0007669"/>
    <property type="project" value="TreeGrafter"/>
</dbReference>
<keyword evidence="6" id="KW-0804">Transcription</keyword>
<keyword evidence="3 11" id="KW-0240">DNA-directed RNA polymerase</keyword>
<evidence type="ECO:0000256" key="7">
    <source>
        <dbReference type="ARBA" id="ARBA00025720"/>
    </source>
</evidence>
<dbReference type="OrthoDB" id="10258858at2759"/>
<dbReference type="Proteomes" id="UP001652624">
    <property type="component" value="Chromosome 11"/>
</dbReference>
<reference evidence="11" key="1">
    <citation type="submission" date="2025-08" db="UniProtKB">
        <authorList>
            <consortium name="RefSeq"/>
        </authorList>
    </citation>
    <scope>IDENTIFICATION</scope>
</reference>
<dbReference type="InterPro" id="IPR000268">
    <property type="entry name" value="RPABC5/Rpb10"/>
</dbReference>
<dbReference type="GO" id="GO:0003677">
    <property type="term" value="F:DNA binding"/>
    <property type="evidence" value="ECO:0007669"/>
    <property type="project" value="InterPro"/>
</dbReference>
<evidence type="ECO:0000256" key="5">
    <source>
        <dbReference type="ARBA" id="ARBA00022833"/>
    </source>
</evidence>
<proteinExistence type="inferred from homology"/>
<dbReference type="SUPFAM" id="SSF46924">
    <property type="entry name" value="RNA polymerase subunit RPB10"/>
    <property type="match status" value="1"/>
</dbReference>
<dbReference type="PANTHER" id="PTHR23431:SF11">
    <property type="entry name" value="DNA-DIRECTED RNA POLYMERASES I, II, AND III SUBUNIT RPABC5"/>
    <property type="match status" value="1"/>
</dbReference>
<evidence type="ECO:0000256" key="8">
    <source>
        <dbReference type="ARBA" id="ARBA00054640"/>
    </source>
</evidence>
<comment type="subcellular location">
    <subcellularLocation>
        <location evidence="1">Nucleus</location>
    </subcellularLocation>
</comment>
<dbReference type="Gene3D" id="1.10.10.60">
    <property type="entry name" value="Homeodomain-like"/>
    <property type="match status" value="1"/>
</dbReference>
<keyword evidence="4" id="KW-0479">Metal-binding</keyword>
<dbReference type="GO" id="GO:0042797">
    <property type="term" value="P:tRNA transcription by RNA polymerase III"/>
    <property type="evidence" value="ECO:0007669"/>
    <property type="project" value="TreeGrafter"/>
</dbReference>
<dbReference type="GO" id="GO:0006366">
    <property type="term" value="P:transcription by RNA polymerase II"/>
    <property type="evidence" value="ECO:0007669"/>
    <property type="project" value="TreeGrafter"/>
</dbReference>
<name>A0A1S3A396_ERIEU</name>
<dbReference type="FunFam" id="1.10.10.60:FF:000024">
    <property type="entry name" value="DNA-directed RNA polymerases I, II, and III subunit"/>
    <property type="match status" value="1"/>
</dbReference>
<evidence type="ECO:0000256" key="3">
    <source>
        <dbReference type="ARBA" id="ARBA00022478"/>
    </source>
</evidence>
<evidence type="ECO:0000256" key="1">
    <source>
        <dbReference type="ARBA" id="ARBA00004123"/>
    </source>
</evidence>
<dbReference type="FunCoup" id="A0A1S3A396">
    <property type="interactions" value="1099"/>
</dbReference>
<keyword evidence="5" id="KW-0862">Zinc</keyword>
<accession>A0A1S3A396</accession>
<comment type="similarity">
    <text evidence="7">Belongs to the archaeal Rpo10/eukaryotic RPB10 RNA polymerase subunit family.</text>
</comment>
<evidence type="ECO:0000256" key="2">
    <source>
        <dbReference type="ARBA" id="ARBA00020813"/>
    </source>
</evidence>